<dbReference type="Proteomes" id="UP000295058">
    <property type="component" value="Unassembled WGS sequence"/>
</dbReference>
<dbReference type="NCBIfam" id="NF006534">
    <property type="entry name" value="PRK09014.1"/>
    <property type="match status" value="1"/>
</dbReference>
<evidence type="ECO:0000313" key="9">
    <source>
        <dbReference type="Proteomes" id="UP000295058"/>
    </source>
</evidence>
<evidence type="ECO:0000313" key="6">
    <source>
        <dbReference type="EMBL" id="OYD21295.1"/>
    </source>
</evidence>
<evidence type="ECO:0000256" key="1">
    <source>
        <dbReference type="ARBA" id="ARBA00022814"/>
    </source>
</evidence>
<dbReference type="Gene3D" id="3.30.70.940">
    <property type="entry name" value="NusG, N-terminal domain"/>
    <property type="match status" value="1"/>
</dbReference>
<evidence type="ECO:0000256" key="4">
    <source>
        <dbReference type="HAMAP-Rule" id="MF_00951"/>
    </source>
</evidence>
<evidence type="ECO:0000313" key="8">
    <source>
        <dbReference type="Proteomes" id="UP000243640"/>
    </source>
</evidence>
<dbReference type="SUPFAM" id="SSF82679">
    <property type="entry name" value="N-utilization substance G protein NusG, N-terminal domain"/>
    <property type="match status" value="1"/>
</dbReference>
<dbReference type="PANTHER" id="PTHR30265:SF7">
    <property type="entry name" value="TRANSCRIPTION ANTITERMINATION PROTEIN RFAH"/>
    <property type="match status" value="1"/>
</dbReference>
<dbReference type="GO" id="GO:0005829">
    <property type="term" value="C:cytosol"/>
    <property type="evidence" value="ECO:0007669"/>
    <property type="project" value="TreeGrafter"/>
</dbReference>
<dbReference type="RefSeq" id="WP_094279639.1">
    <property type="nucleotide sequence ID" value="NZ_JBLWZI010000019.1"/>
</dbReference>
<name>A0A235CBW3_9GAMM</name>
<gene>
    <name evidence="4" type="primary">rfaH</name>
    <name evidence="6" type="ORF">B6S09_16510</name>
    <name evidence="7" type="ORF">LY04_03350</name>
</gene>
<comment type="caution">
    <text evidence="6">The sequence shown here is derived from an EMBL/GenBank/DDBJ whole genome shotgun (WGS) entry which is preliminary data.</text>
</comment>
<dbReference type="EMBL" id="SODO01000018">
    <property type="protein sequence ID" value="TDW55368.1"/>
    <property type="molecule type" value="Genomic_DNA"/>
</dbReference>
<sequence>MLNWYLAHCRPREEERALLHLENQGVECFCPLIEVKRIIRGKRIVRNEALFSGYLFLRANLKETSATTLRSTRGVRNLVRFGEEFCAVPDELIFELMCRTGDPRLGDKLSDLPSAGDKVSIHSGPFAGMEAIYQEADGDNRAMLLITLLQSQTRGSFANTDFTRLPE</sequence>
<dbReference type="PANTHER" id="PTHR30265">
    <property type="entry name" value="RHO-INTERACTING TRANSCRIPTION TERMINATION FACTOR NUSG"/>
    <property type="match status" value="1"/>
</dbReference>
<keyword evidence="1 4" id="KW-0889">Transcription antitermination</keyword>
<proteinExistence type="inferred from homology"/>
<dbReference type="Pfam" id="PF02357">
    <property type="entry name" value="NusG"/>
    <property type="match status" value="1"/>
</dbReference>
<dbReference type="Proteomes" id="UP000243640">
    <property type="component" value="Unassembled WGS sequence"/>
</dbReference>
<comment type="similarity">
    <text evidence="4">Belongs to the RfaH family.</text>
</comment>
<dbReference type="OrthoDB" id="9790639at2"/>
<dbReference type="GO" id="GO:0001073">
    <property type="term" value="F:transcription antitermination factor activity, DNA binding"/>
    <property type="evidence" value="ECO:0007669"/>
    <property type="project" value="UniProtKB-UniRule"/>
</dbReference>
<evidence type="ECO:0000313" key="7">
    <source>
        <dbReference type="EMBL" id="TDW55368.1"/>
    </source>
</evidence>
<comment type="subunit">
    <text evidence="4">Interacts with both the nontemplate DNA and the RNA polymerase (RNAP).</text>
</comment>
<keyword evidence="2 4" id="KW-0805">Transcription regulation</keyword>
<evidence type="ECO:0000256" key="3">
    <source>
        <dbReference type="ARBA" id="ARBA00023163"/>
    </source>
</evidence>
<dbReference type="InterPro" id="IPR036735">
    <property type="entry name" value="NGN_dom_sf"/>
</dbReference>
<evidence type="ECO:0000259" key="5">
    <source>
        <dbReference type="SMART" id="SM00738"/>
    </source>
</evidence>
<dbReference type="InterPro" id="IPR010215">
    <property type="entry name" value="Transcription_antiterm_RfaH"/>
</dbReference>
<dbReference type="AlphaFoldDB" id="A0A235CBW3"/>
<dbReference type="SMART" id="SM00738">
    <property type="entry name" value="NGN"/>
    <property type="match status" value="1"/>
</dbReference>
<feature type="domain" description="NusG-like N-terminal" evidence="5">
    <location>
        <begin position="1"/>
        <end position="100"/>
    </location>
</feature>
<reference evidence="6 8" key="1">
    <citation type="submission" date="2017-08" db="EMBL/GenBank/DDBJ databases">
        <title>Draft Genome Sequence of the Marine Bacterium Oceanimonas baumannii ATCC 700832.</title>
        <authorList>
            <person name="Mcclelland W.D."/>
            <person name="Brennan M.A."/>
            <person name="Trachtenberg A.M."/>
            <person name="Maclea K.S."/>
        </authorList>
    </citation>
    <scope>NUCLEOTIDE SEQUENCE [LARGE SCALE GENOMIC DNA]</scope>
    <source>
        <strain evidence="6 8">ATCC 700832</strain>
    </source>
</reference>
<reference evidence="7 9" key="2">
    <citation type="submission" date="2019-03" db="EMBL/GenBank/DDBJ databases">
        <title>Genomic Encyclopedia of Archaeal and Bacterial Type Strains, Phase II (KMG-II): from individual species to whole genera.</title>
        <authorList>
            <person name="Goeker M."/>
        </authorList>
    </citation>
    <scope>NUCLEOTIDE SEQUENCE [LARGE SCALE GENOMIC DNA]</scope>
    <source>
        <strain evidence="7 9">DSM 15594</strain>
    </source>
</reference>
<dbReference type="GO" id="GO:0003677">
    <property type="term" value="F:DNA binding"/>
    <property type="evidence" value="ECO:0007669"/>
    <property type="project" value="UniProtKB-UniRule"/>
</dbReference>
<dbReference type="InterPro" id="IPR043425">
    <property type="entry name" value="NusG-like"/>
</dbReference>
<keyword evidence="9" id="KW-1185">Reference proteome</keyword>
<dbReference type="EMBL" id="NQJF01000017">
    <property type="protein sequence ID" value="OYD21295.1"/>
    <property type="molecule type" value="Genomic_DNA"/>
</dbReference>
<evidence type="ECO:0000256" key="2">
    <source>
        <dbReference type="ARBA" id="ARBA00023015"/>
    </source>
</evidence>
<keyword evidence="3 4" id="KW-0804">Transcription</keyword>
<dbReference type="NCBIfam" id="TIGR01955">
    <property type="entry name" value="RfaH"/>
    <property type="match status" value="1"/>
</dbReference>
<dbReference type="GO" id="GO:0006354">
    <property type="term" value="P:DNA-templated transcription elongation"/>
    <property type="evidence" value="ECO:0007669"/>
    <property type="project" value="InterPro"/>
</dbReference>
<dbReference type="InterPro" id="IPR006645">
    <property type="entry name" value="NGN-like_dom"/>
</dbReference>
<dbReference type="CDD" id="cd09892">
    <property type="entry name" value="NGN_SP_RfaH"/>
    <property type="match status" value="1"/>
</dbReference>
<accession>A0A235CBW3</accession>
<comment type="function">
    <text evidence="4">Enhances distal genes transcription elongation in a specialized subset of operons that encode extracytoplasmic components.</text>
</comment>
<organism evidence="6 8">
    <name type="scientific">Oceanimonas baumannii</name>
    <dbReference type="NCBI Taxonomy" id="129578"/>
    <lineage>
        <taxon>Bacteria</taxon>
        <taxon>Pseudomonadati</taxon>
        <taxon>Pseudomonadota</taxon>
        <taxon>Gammaproteobacteria</taxon>
        <taxon>Aeromonadales</taxon>
        <taxon>Aeromonadaceae</taxon>
        <taxon>Oceanimonas</taxon>
    </lineage>
</organism>
<protein>
    <recommendedName>
        <fullName evidence="4">Transcription antitermination protein RfaH</fullName>
    </recommendedName>
</protein>
<keyword evidence="4" id="KW-0238">DNA-binding</keyword>
<dbReference type="HAMAP" id="MF_00951">
    <property type="entry name" value="RfaH"/>
    <property type="match status" value="1"/>
</dbReference>